<sequence length="563" mass="62312">MSNIPRIGAESSGFQNQRQTSYAARLNKLSETPLQPELYSRVQYQCLARFLSTAPVCSSQQTPDSDSTDSQRQRARQRNYGFIHVVVHTFSADQQQPPQRHDFDLDGLARFEDHPQPDGGADQVVFVRGSLSTAWIEALGTKYKIDPEFFRRHLRYLPGRDYSDLPSLPSANTEMMTLVLPSLYTRSHSLAPGQIRKCRGEDADVARRNQNSISGSMACGETVIRRFSTLSDRLFSIEQDISIFKRNRRSGGQTVVVLLDNGLEMNQKDGPPCFSRQDSLMQGAATTRVSPIPVIVPRPPTLLITVDHPKVPRHHDPSSATSICHVASLLPFYFGMSTLATSTTTAAPPNVFALICEVFRLVAASECQFLNRLRSLVQDQELDPADGESMSLAIDTLRYIKALSEQHRQCLKQNVAFLETHCSADLDARTSAANLDARSPSYLDVRSPSVAGSSTHTQRTQPPPPPPDELTSILVDFKELLARAESLSAFCSETVGLILNGAMLRESQKAIQKADDQRRLTVLAYLFLPLSLVFSFFGMNVIELGTGSRGIWLPFVVLAPSLG</sequence>
<keyword evidence="8" id="KW-1185">Reference proteome</keyword>
<keyword evidence="4 6" id="KW-0472">Membrane</keyword>
<accession>A0A428SAV1</accession>
<keyword evidence="2 6" id="KW-0812">Transmembrane</keyword>
<feature type="region of interest" description="Disordered" evidence="5">
    <location>
        <begin position="443"/>
        <end position="468"/>
    </location>
</feature>
<dbReference type="InterPro" id="IPR045863">
    <property type="entry name" value="CorA_TM1_TM2"/>
</dbReference>
<evidence type="ECO:0000313" key="7">
    <source>
        <dbReference type="EMBL" id="RSL86895.1"/>
    </source>
</evidence>
<dbReference type="Proteomes" id="UP000287972">
    <property type="component" value="Unassembled WGS sequence"/>
</dbReference>
<comment type="caution">
    <text evidence="7">The sequence shown here is derived from an EMBL/GenBank/DDBJ whole genome shotgun (WGS) entry which is preliminary data.</text>
</comment>
<organism evidence="7 8">
    <name type="scientific">Fusarium floridanum</name>
    <dbReference type="NCBI Taxonomy" id="1325733"/>
    <lineage>
        <taxon>Eukaryota</taxon>
        <taxon>Fungi</taxon>
        <taxon>Dikarya</taxon>
        <taxon>Ascomycota</taxon>
        <taxon>Pezizomycotina</taxon>
        <taxon>Sordariomycetes</taxon>
        <taxon>Hypocreomycetidae</taxon>
        <taxon>Hypocreales</taxon>
        <taxon>Nectriaceae</taxon>
        <taxon>Fusarium</taxon>
        <taxon>Fusarium solani species complex</taxon>
    </lineage>
</organism>
<evidence type="ECO:0000256" key="6">
    <source>
        <dbReference type="SAM" id="Phobius"/>
    </source>
</evidence>
<feature type="compositionally biased region" description="Polar residues" evidence="5">
    <location>
        <begin position="450"/>
        <end position="460"/>
    </location>
</feature>
<evidence type="ECO:0000256" key="2">
    <source>
        <dbReference type="ARBA" id="ARBA00022692"/>
    </source>
</evidence>
<evidence type="ECO:0000313" key="8">
    <source>
        <dbReference type="Proteomes" id="UP000287972"/>
    </source>
</evidence>
<dbReference type="AlphaFoldDB" id="A0A428SAV1"/>
<evidence type="ECO:0000256" key="3">
    <source>
        <dbReference type="ARBA" id="ARBA00022989"/>
    </source>
</evidence>
<dbReference type="Gene3D" id="1.20.58.340">
    <property type="entry name" value="Magnesium transport protein CorA, transmembrane region"/>
    <property type="match status" value="1"/>
</dbReference>
<dbReference type="SUPFAM" id="SSF144083">
    <property type="entry name" value="Magnesium transport protein CorA, transmembrane region"/>
    <property type="match status" value="1"/>
</dbReference>
<evidence type="ECO:0000256" key="4">
    <source>
        <dbReference type="ARBA" id="ARBA00023136"/>
    </source>
</evidence>
<evidence type="ECO:0000256" key="1">
    <source>
        <dbReference type="ARBA" id="ARBA00004141"/>
    </source>
</evidence>
<keyword evidence="3 6" id="KW-1133">Transmembrane helix</keyword>
<gene>
    <name evidence="7" type="ORF">CEP51_002508</name>
</gene>
<evidence type="ECO:0000256" key="5">
    <source>
        <dbReference type="SAM" id="MobiDB-lite"/>
    </source>
</evidence>
<protein>
    <submittedName>
        <fullName evidence="7">Uncharacterized protein</fullName>
    </submittedName>
</protein>
<reference evidence="7 8" key="1">
    <citation type="submission" date="2017-06" db="EMBL/GenBank/DDBJ databases">
        <title>Comparative genomic analysis of Ambrosia Fusariam Clade fungi.</title>
        <authorList>
            <person name="Stajich J.E."/>
            <person name="Carrillo J."/>
            <person name="Kijimoto T."/>
            <person name="Eskalen A."/>
            <person name="O'Donnell K."/>
            <person name="Kasson M."/>
        </authorList>
    </citation>
    <scope>NUCLEOTIDE SEQUENCE [LARGE SCALE GENOMIC DNA]</scope>
    <source>
        <strain evidence="7 8">NRRL62606</strain>
    </source>
</reference>
<comment type="subcellular location">
    <subcellularLocation>
        <location evidence="1">Membrane</location>
        <topology evidence="1">Multi-pass membrane protein</topology>
    </subcellularLocation>
</comment>
<dbReference type="EMBL" id="NKCL01000037">
    <property type="protein sequence ID" value="RSL86895.1"/>
    <property type="molecule type" value="Genomic_DNA"/>
</dbReference>
<dbReference type="GO" id="GO:0016020">
    <property type="term" value="C:membrane"/>
    <property type="evidence" value="ECO:0007669"/>
    <property type="project" value="UniProtKB-SubCell"/>
</dbReference>
<name>A0A428SAV1_9HYPO</name>
<proteinExistence type="predicted"/>
<feature type="transmembrane region" description="Helical" evidence="6">
    <location>
        <begin position="522"/>
        <end position="542"/>
    </location>
</feature>